<dbReference type="EMBL" id="PCWW01000036">
    <property type="protein sequence ID" value="PIR13441.1"/>
    <property type="molecule type" value="Genomic_DNA"/>
</dbReference>
<sequence>MSKIAIDVVLLPDEEMTNKAVEVSKKQSEKANDKILLNKKNCLPHISLTMGAIDERDIEKVSQALNKIAVQFTFLKLIADNYRSSTTPAGNVISEFSIKKTEDLQNLHVMIMEKLKPYLSYDVTVDMVYSPPKVEEITLFWIKGYLKNSSFDKFKPHITLGYGRVENIVTPIAFSASTLALCHLGNYCTCRKTLHAIRLNKGKGEPAFDSPRTNHMKLRV</sequence>
<gene>
    <name evidence="1" type="ORF">COV49_02240</name>
</gene>
<dbReference type="SUPFAM" id="SSF55144">
    <property type="entry name" value="LigT-like"/>
    <property type="match status" value="1"/>
</dbReference>
<dbReference type="InterPro" id="IPR009097">
    <property type="entry name" value="Cyclic_Pdiesterase"/>
</dbReference>
<evidence type="ECO:0000313" key="1">
    <source>
        <dbReference type="EMBL" id="PIR13441.1"/>
    </source>
</evidence>
<reference evidence="1 2" key="1">
    <citation type="submission" date="2017-09" db="EMBL/GenBank/DDBJ databases">
        <title>Depth-based differentiation of microbial function through sediment-hosted aquifers and enrichment of novel symbionts in the deep terrestrial subsurface.</title>
        <authorList>
            <person name="Probst A.J."/>
            <person name="Ladd B."/>
            <person name="Jarett J.K."/>
            <person name="Geller-Mcgrath D.E."/>
            <person name="Sieber C.M."/>
            <person name="Emerson J.B."/>
            <person name="Anantharaman K."/>
            <person name="Thomas B.C."/>
            <person name="Malmstrom R."/>
            <person name="Stieglmeier M."/>
            <person name="Klingl A."/>
            <person name="Woyke T."/>
            <person name="Ryan C.M."/>
            <person name="Banfield J.F."/>
        </authorList>
    </citation>
    <scope>NUCLEOTIDE SEQUENCE [LARGE SCALE GENOMIC DNA]</scope>
    <source>
        <strain evidence="1">CG11_big_fil_rev_8_21_14_0_20_39_10</strain>
    </source>
</reference>
<dbReference type="Proteomes" id="UP000230869">
    <property type="component" value="Unassembled WGS sequence"/>
</dbReference>
<evidence type="ECO:0008006" key="3">
    <source>
        <dbReference type="Google" id="ProtNLM"/>
    </source>
</evidence>
<dbReference type="AlphaFoldDB" id="A0A2M6K966"/>
<proteinExistence type="predicted"/>
<protein>
    <recommendedName>
        <fullName evidence="3">2'-5' RNA ligase</fullName>
    </recommendedName>
</protein>
<accession>A0A2M6K966</accession>
<evidence type="ECO:0000313" key="2">
    <source>
        <dbReference type="Proteomes" id="UP000230869"/>
    </source>
</evidence>
<dbReference type="Gene3D" id="3.90.1140.10">
    <property type="entry name" value="Cyclic phosphodiesterase"/>
    <property type="match status" value="1"/>
</dbReference>
<organism evidence="1 2">
    <name type="scientific">Candidatus Falkowbacteria bacterium CG11_big_fil_rev_8_21_14_0_20_39_10</name>
    <dbReference type="NCBI Taxonomy" id="1974570"/>
    <lineage>
        <taxon>Bacteria</taxon>
        <taxon>Candidatus Falkowiibacteriota</taxon>
    </lineage>
</organism>
<name>A0A2M6K966_9BACT</name>
<comment type="caution">
    <text evidence="1">The sequence shown here is derived from an EMBL/GenBank/DDBJ whole genome shotgun (WGS) entry which is preliminary data.</text>
</comment>